<comment type="caution">
    <text evidence="1">The sequence shown here is derived from an EMBL/GenBank/DDBJ whole genome shotgun (WGS) entry which is preliminary data.</text>
</comment>
<dbReference type="EMBL" id="QZWZ01000097">
    <property type="protein sequence ID" value="RJT23001.1"/>
    <property type="molecule type" value="Genomic_DNA"/>
</dbReference>
<accession>A0A3A5JRW4</accession>
<dbReference type="AlphaFoldDB" id="A0A3A5JRW4"/>
<protein>
    <submittedName>
        <fullName evidence="1">Uncharacterized protein</fullName>
    </submittedName>
</protein>
<reference evidence="1 2" key="1">
    <citation type="submission" date="2018-09" db="EMBL/GenBank/DDBJ databases">
        <title>Mesorhizobium carmichaelinearum sp. nov. isolated from Carmichaelinea spp. root nodules in New Zealand.</title>
        <authorList>
            <person name="De Meyer S.E."/>
        </authorList>
    </citation>
    <scope>NUCLEOTIDE SEQUENCE [LARGE SCALE GENOMIC DNA]</scope>
    <source>
        <strain evidence="1 2">ICMP19557</strain>
    </source>
</reference>
<evidence type="ECO:0000313" key="2">
    <source>
        <dbReference type="Proteomes" id="UP000272706"/>
    </source>
</evidence>
<gene>
    <name evidence="1" type="ORF">D3227_39145</name>
</gene>
<evidence type="ECO:0000313" key="1">
    <source>
        <dbReference type="EMBL" id="RJT23001.1"/>
    </source>
</evidence>
<organism evidence="1 2">
    <name type="scientific">Mesorhizobium waimense</name>
    <dbReference type="NCBI Taxonomy" id="1300307"/>
    <lineage>
        <taxon>Bacteria</taxon>
        <taxon>Pseudomonadati</taxon>
        <taxon>Pseudomonadota</taxon>
        <taxon>Alphaproteobacteria</taxon>
        <taxon>Hyphomicrobiales</taxon>
        <taxon>Phyllobacteriaceae</taxon>
        <taxon>Mesorhizobium</taxon>
    </lineage>
</organism>
<keyword evidence="2" id="KW-1185">Reference proteome</keyword>
<name>A0A3A5JRW4_9HYPH</name>
<dbReference type="Proteomes" id="UP000272706">
    <property type="component" value="Unassembled WGS sequence"/>
</dbReference>
<proteinExistence type="predicted"/>
<sequence>MTALDLIVSDEISVPRPEHATAPDIQHHWCERPGCGKDAGWGFAKPKQAPHWFCFEHRGDGETYL</sequence>